<evidence type="ECO:0000313" key="2">
    <source>
        <dbReference type="EMBL" id="HIZ53784.1"/>
    </source>
</evidence>
<gene>
    <name evidence="2" type="ORF">IAA20_07580</name>
</gene>
<reference evidence="2" key="2">
    <citation type="submission" date="2021-04" db="EMBL/GenBank/DDBJ databases">
        <authorList>
            <person name="Gilroy R."/>
        </authorList>
    </citation>
    <scope>NUCLEOTIDE SEQUENCE</scope>
    <source>
        <strain evidence="2">CHK172-16539</strain>
    </source>
</reference>
<evidence type="ECO:0000313" key="3">
    <source>
        <dbReference type="Proteomes" id="UP000824063"/>
    </source>
</evidence>
<proteinExistence type="predicted"/>
<evidence type="ECO:0000256" key="1">
    <source>
        <dbReference type="SAM" id="Phobius"/>
    </source>
</evidence>
<feature type="transmembrane region" description="Helical" evidence="1">
    <location>
        <begin position="41"/>
        <end position="58"/>
    </location>
</feature>
<reference evidence="2" key="1">
    <citation type="journal article" date="2021" name="PeerJ">
        <title>Extensive microbial diversity within the chicken gut microbiome revealed by metagenomics and culture.</title>
        <authorList>
            <person name="Gilroy R."/>
            <person name="Ravi A."/>
            <person name="Getino M."/>
            <person name="Pursley I."/>
            <person name="Horton D.L."/>
            <person name="Alikhan N.F."/>
            <person name="Baker D."/>
            <person name="Gharbi K."/>
            <person name="Hall N."/>
            <person name="Watson M."/>
            <person name="Adriaenssens E.M."/>
            <person name="Foster-Nyarko E."/>
            <person name="Jarju S."/>
            <person name="Secka A."/>
            <person name="Antonio M."/>
            <person name="Oren A."/>
            <person name="Chaudhuri R.R."/>
            <person name="La Ragione R."/>
            <person name="Hildebrand F."/>
            <person name="Pallen M.J."/>
        </authorList>
    </citation>
    <scope>NUCLEOTIDE SEQUENCE</scope>
    <source>
        <strain evidence="2">CHK172-16539</strain>
    </source>
</reference>
<keyword evidence="1" id="KW-0472">Membrane</keyword>
<feature type="transmembrane region" description="Helical" evidence="1">
    <location>
        <begin position="12"/>
        <end position="35"/>
    </location>
</feature>
<protein>
    <submittedName>
        <fullName evidence="2">Phage holin</fullName>
    </submittedName>
</protein>
<dbReference type="InterPro" id="IPR031612">
    <property type="entry name" value="Phage_holin_Dp1"/>
</dbReference>
<keyword evidence="1" id="KW-0812">Transmembrane</keyword>
<name>A0A9D2F7X2_9ENTE</name>
<sequence>MKLSNKTYDFLKYLVTIFAPALMTLIAGFGATGLLANTETIVTVIGLIATFIGGLIGVSSHNYHKED</sequence>
<dbReference type="AlphaFoldDB" id="A0A9D2F7X2"/>
<organism evidence="2 3">
    <name type="scientific">Candidatus Enterococcus avicola</name>
    <dbReference type="NCBI Taxonomy" id="2838561"/>
    <lineage>
        <taxon>Bacteria</taxon>
        <taxon>Bacillati</taxon>
        <taxon>Bacillota</taxon>
        <taxon>Bacilli</taxon>
        <taxon>Lactobacillales</taxon>
        <taxon>Enterococcaceae</taxon>
        <taxon>Enterococcus</taxon>
    </lineage>
</organism>
<comment type="caution">
    <text evidence="2">The sequence shown here is derived from an EMBL/GenBank/DDBJ whole genome shotgun (WGS) entry which is preliminary data.</text>
</comment>
<dbReference type="EMBL" id="DXBN01000168">
    <property type="protein sequence ID" value="HIZ53784.1"/>
    <property type="molecule type" value="Genomic_DNA"/>
</dbReference>
<keyword evidence="1" id="KW-1133">Transmembrane helix</keyword>
<dbReference type="Pfam" id="PF16938">
    <property type="entry name" value="Phage_holin_Dp1"/>
    <property type="match status" value="1"/>
</dbReference>
<dbReference type="Proteomes" id="UP000824063">
    <property type="component" value="Unassembled WGS sequence"/>
</dbReference>
<accession>A0A9D2F7X2</accession>